<dbReference type="EMBL" id="ML178895">
    <property type="protein sequence ID" value="TFK95278.1"/>
    <property type="molecule type" value="Genomic_DNA"/>
</dbReference>
<evidence type="ECO:0000256" key="1">
    <source>
        <dbReference type="SAM" id="Phobius"/>
    </source>
</evidence>
<dbReference type="AlphaFoldDB" id="A0A5C3Q503"/>
<proteinExistence type="predicted"/>
<feature type="transmembrane region" description="Helical" evidence="1">
    <location>
        <begin position="116"/>
        <end position="137"/>
    </location>
</feature>
<protein>
    <submittedName>
        <fullName evidence="2">Uncharacterized protein</fullName>
    </submittedName>
</protein>
<keyword evidence="3" id="KW-1185">Reference proteome</keyword>
<accession>A0A5C3Q503</accession>
<reference evidence="2 3" key="1">
    <citation type="journal article" date="2019" name="Nat. Ecol. Evol.">
        <title>Megaphylogeny resolves global patterns of mushroom evolution.</title>
        <authorList>
            <person name="Varga T."/>
            <person name="Krizsan K."/>
            <person name="Foldi C."/>
            <person name="Dima B."/>
            <person name="Sanchez-Garcia M."/>
            <person name="Sanchez-Ramirez S."/>
            <person name="Szollosi G.J."/>
            <person name="Szarkandi J.G."/>
            <person name="Papp V."/>
            <person name="Albert L."/>
            <person name="Andreopoulos W."/>
            <person name="Angelini C."/>
            <person name="Antonin V."/>
            <person name="Barry K.W."/>
            <person name="Bougher N.L."/>
            <person name="Buchanan P."/>
            <person name="Buyck B."/>
            <person name="Bense V."/>
            <person name="Catcheside P."/>
            <person name="Chovatia M."/>
            <person name="Cooper J."/>
            <person name="Damon W."/>
            <person name="Desjardin D."/>
            <person name="Finy P."/>
            <person name="Geml J."/>
            <person name="Haridas S."/>
            <person name="Hughes K."/>
            <person name="Justo A."/>
            <person name="Karasinski D."/>
            <person name="Kautmanova I."/>
            <person name="Kiss B."/>
            <person name="Kocsube S."/>
            <person name="Kotiranta H."/>
            <person name="LaButti K.M."/>
            <person name="Lechner B.E."/>
            <person name="Liimatainen K."/>
            <person name="Lipzen A."/>
            <person name="Lukacs Z."/>
            <person name="Mihaltcheva S."/>
            <person name="Morgado L.N."/>
            <person name="Niskanen T."/>
            <person name="Noordeloos M.E."/>
            <person name="Ohm R.A."/>
            <person name="Ortiz-Santana B."/>
            <person name="Ovrebo C."/>
            <person name="Racz N."/>
            <person name="Riley R."/>
            <person name="Savchenko A."/>
            <person name="Shiryaev A."/>
            <person name="Soop K."/>
            <person name="Spirin V."/>
            <person name="Szebenyi C."/>
            <person name="Tomsovsky M."/>
            <person name="Tulloss R.E."/>
            <person name="Uehling J."/>
            <person name="Grigoriev I.V."/>
            <person name="Vagvolgyi C."/>
            <person name="Papp T."/>
            <person name="Martin F.M."/>
            <person name="Miettinen O."/>
            <person name="Hibbett D.S."/>
            <person name="Nagy L.G."/>
        </authorList>
    </citation>
    <scope>NUCLEOTIDE SEQUENCE [LARGE SCALE GENOMIC DNA]</scope>
    <source>
        <strain evidence="2 3">CBS 309.79</strain>
    </source>
</reference>
<feature type="transmembrane region" description="Helical" evidence="1">
    <location>
        <begin position="57"/>
        <end position="77"/>
    </location>
</feature>
<evidence type="ECO:0000313" key="2">
    <source>
        <dbReference type="EMBL" id="TFK95278.1"/>
    </source>
</evidence>
<organism evidence="2 3">
    <name type="scientific">Pterulicium gracile</name>
    <dbReference type="NCBI Taxonomy" id="1884261"/>
    <lineage>
        <taxon>Eukaryota</taxon>
        <taxon>Fungi</taxon>
        <taxon>Dikarya</taxon>
        <taxon>Basidiomycota</taxon>
        <taxon>Agaricomycotina</taxon>
        <taxon>Agaricomycetes</taxon>
        <taxon>Agaricomycetidae</taxon>
        <taxon>Agaricales</taxon>
        <taxon>Pleurotineae</taxon>
        <taxon>Pterulaceae</taxon>
        <taxon>Pterulicium</taxon>
    </lineage>
</organism>
<feature type="transmembrane region" description="Helical" evidence="1">
    <location>
        <begin position="20"/>
        <end position="45"/>
    </location>
</feature>
<keyword evidence="1" id="KW-1133">Transmembrane helix</keyword>
<keyword evidence="1" id="KW-0472">Membrane</keyword>
<dbReference type="Proteomes" id="UP000305067">
    <property type="component" value="Unassembled WGS sequence"/>
</dbReference>
<keyword evidence="1" id="KW-0812">Transmembrane</keyword>
<evidence type="ECO:0000313" key="3">
    <source>
        <dbReference type="Proteomes" id="UP000305067"/>
    </source>
</evidence>
<name>A0A5C3Q503_9AGAR</name>
<gene>
    <name evidence="2" type="ORF">BDV98DRAFT_587187</name>
</gene>
<sequence length="342" mass="37973">MNSLTELEDPTNLTPEVTAILSYMGNTLNLVIGAALIRFALYDAYFRKRPEKTARTLWFLLALFVTLLSVTFDLAALTGDLATIKNVINDVLLDKSTPSLFDRIIKYNTSLDGHTAWIIAATWITALNMGVGLLFLINDILASWRAIALWAQPEERESHLFSLFSSLFLCHLHRCQPFNDHDGWLCSLDMTWKLTIFAAIARQHWQSDSRVPGTKIGRGAKVLIYLTESGAFYAVLQITRIGVALSVTPSTLEFGSLYSNSYNFLNESLTVAAMYSPAVILIVKFGVSIADTVQLSSGQDVMDRHTVSTIRFGELNRSAVANTNKIADDEHIAVGKPVEDYL</sequence>